<feature type="region of interest" description="Disordered" evidence="1">
    <location>
        <begin position="1"/>
        <end position="81"/>
    </location>
</feature>
<dbReference type="AlphaFoldDB" id="A0A4R8QUR0"/>
<reference evidence="2 3" key="1">
    <citation type="submission" date="2018-11" db="EMBL/GenBank/DDBJ databases">
        <title>Genome sequence and assembly of Colletotrichum spinosum.</title>
        <authorList>
            <person name="Gan P."/>
            <person name="Shirasu K."/>
        </authorList>
    </citation>
    <scope>NUCLEOTIDE SEQUENCE [LARGE SCALE GENOMIC DNA]</scope>
    <source>
        <strain evidence="2 3">CBS 515.97</strain>
    </source>
</reference>
<keyword evidence="3" id="KW-1185">Reference proteome</keyword>
<feature type="compositionally biased region" description="Basic and acidic residues" evidence="1">
    <location>
        <begin position="47"/>
        <end position="59"/>
    </location>
</feature>
<proteinExistence type="predicted"/>
<feature type="compositionally biased region" description="Basic residues" evidence="1">
    <location>
        <begin position="60"/>
        <end position="75"/>
    </location>
</feature>
<organism evidence="2 3">
    <name type="scientific">Colletotrichum spinosum</name>
    <dbReference type="NCBI Taxonomy" id="1347390"/>
    <lineage>
        <taxon>Eukaryota</taxon>
        <taxon>Fungi</taxon>
        <taxon>Dikarya</taxon>
        <taxon>Ascomycota</taxon>
        <taxon>Pezizomycotina</taxon>
        <taxon>Sordariomycetes</taxon>
        <taxon>Hypocreomycetidae</taxon>
        <taxon>Glomerellales</taxon>
        <taxon>Glomerellaceae</taxon>
        <taxon>Colletotrichum</taxon>
        <taxon>Colletotrichum orbiculare species complex</taxon>
    </lineage>
</organism>
<comment type="caution">
    <text evidence="2">The sequence shown here is derived from an EMBL/GenBank/DDBJ whole genome shotgun (WGS) entry which is preliminary data.</text>
</comment>
<evidence type="ECO:0000313" key="3">
    <source>
        <dbReference type="Proteomes" id="UP000295083"/>
    </source>
</evidence>
<protein>
    <submittedName>
        <fullName evidence="2">Uncharacterized protein</fullName>
    </submittedName>
</protein>
<evidence type="ECO:0000256" key="1">
    <source>
        <dbReference type="SAM" id="MobiDB-lite"/>
    </source>
</evidence>
<dbReference type="EMBL" id="QAPG01000017">
    <property type="protein sequence ID" value="TDZ38343.1"/>
    <property type="molecule type" value="Genomic_DNA"/>
</dbReference>
<name>A0A4R8QUR0_9PEZI</name>
<gene>
    <name evidence="2" type="ORF">C8035_v007282</name>
</gene>
<accession>A0A4R8QUR0</accession>
<sequence length="117" mass="12761">MTNGGALTSSVTPEATAPISYNPSSSSRRGMRGRTRVPNRVTANGAGKERGQAVRDTHCKRGRSDRRKLTPHTRWSRATATQDTRCKLSASNESYAAKRNLILEGSARAQASTWAMR</sequence>
<feature type="compositionally biased region" description="Polar residues" evidence="1">
    <location>
        <begin position="1"/>
        <end position="23"/>
    </location>
</feature>
<evidence type="ECO:0000313" key="2">
    <source>
        <dbReference type="EMBL" id="TDZ38343.1"/>
    </source>
</evidence>
<dbReference type="Proteomes" id="UP000295083">
    <property type="component" value="Unassembled WGS sequence"/>
</dbReference>